<dbReference type="Gene3D" id="3.30.1700.10">
    <property type="entry name" value="lpxc deacetylase, domain 2"/>
    <property type="match status" value="1"/>
</dbReference>
<comment type="pathway">
    <text evidence="3 12">Glycolipid biosynthesis; lipid IV(A) biosynthesis; lipid IV(A) from (3R)-3-hydroxytetradecanoyl-[acyl-carrier-protein] and UDP-N-acetyl-alpha-D-glucosamine: step 2/6.</text>
</comment>
<dbReference type="PANTHER" id="PTHR33694">
    <property type="entry name" value="UDP-3-O-ACYL-N-ACETYLGLUCOSAMINE DEACETYLASE 1, MITOCHONDRIAL-RELATED"/>
    <property type="match status" value="1"/>
</dbReference>
<evidence type="ECO:0000313" key="14">
    <source>
        <dbReference type="Proteomes" id="UP000028702"/>
    </source>
</evidence>
<evidence type="ECO:0000256" key="1">
    <source>
        <dbReference type="ARBA" id="ARBA00001947"/>
    </source>
</evidence>
<evidence type="ECO:0000256" key="12">
    <source>
        <dbReference type="HAMAP-Rule" id="MF_00388"/>
    </source>
</evidence>
<dbReference type="GO" id="GO:0103117">
    <property type="term" value="F:UDP-3-O-acyl-N-acetylglucosamine deacetylase activity"/>
    <property type="evidence" value="ECO:0007669"/>
    <property type="project" value="UniProtKB-UniRule"/>
</dbReference>
<dbReference type="EC" id="3.5.1.108" evidence="4 12"/>
<reference evidence="13 14" key="1">
    <citation type="submission" date="2014-07" db="EMBL/GenBank/DDBJ databases">
        <title>Tepidicaulis marinum gen. nov., sp. nov., a novel marine bacterium denitrifying nitrate to nitrous oxide strictly under microaerobic conditions.</title>
        <authorList>
            <person name="Takeuchi M."/>
            <person name="Yamagishi T."/>
            <person name="Kamagata Y."/>
            <person name="Oshima K."/>
            <person name="Hattori M."/>
            <person name="Katayama T."/>
            <person name="Hanada S."/>
            <person name="Tamaki H."/>
            <person name="Marumo K."/>
            <person name="Maeda H."/>
            <person name="Nedachi M."/>
            <person name="Iwasaki W."/>
            <person name="Suwa Y."/>
            <person name="Sakata S."/>
        </authorList>
    </citation>
    <scope>NUCLEOTIDE SEQUENCE [LARGE SCALE GENOMIC DNA]</scope>
    <source>
        <strain evidence="13 14">MA2</strain>
    </source>
</reference>
<evidence type="ECO:0000256" key="5">
    <source>
        <dbReference type="ARBA" id="ARBA00022516"/>
    </source>
</evidence>
<dbReference type="InterPro" id="IPR015870">
    <property type="entry name" value="UDP-acyl_N-AcGlcN_deAcase_N"/>
</dbReference>
<keyword evidence="14" id="KW-1185">Reference proteome</keyword>
<dbReference type="AlphaFoldDB" id="A0A081BA02"/>
<dbReference type="RefSeq" id="WP_244444400.1">
    <property type="nucleotide sequence ID" value="NZ_BBIO01000005.1"/>
</dbReference>
<name>A0A081BA02_9HYPH</name>
<dbReference type="InterPro" id="IPR004463">
    <property type="entry name" value="UDP-acyl_GlcNac_deAcase"/>
</dbReference>
<keyword evidence="6 12" id="KW-0441">Lipid A biosynthesis</keyword>
<accession>A0A081BA02</accession>
<evidence type="ECO:0000313" key="13">
    <source>
        <dbReference type="EMBL" id="GAK44870.1"/>
    </source>
</evidence>
<organism evidence="13 14">
    <name type="scientific">Tepidicaulis marinus</name>
    <dbReference type="NCBI Taxonomy" id="1333998"/>
    <lineage>
        <taxon>Bacteria</taxon>
        <taxon>Pseudomonadati</taxon>
        <taxon>Pseudomonadota</taxon>
        <taxon>Alphaproteobacteria</taxon>
        <taxon>Hyphomicrobiales</taxon>
        <taxon>Parvibaculaceae</taxon>
        <taxon>Tepidicaulis</taxon>
    </lineage>
</organism>
<keyword evidence="9 12" id="KW-0862">Zinc</keyword>
<comment type="catalytic activity">
    <reaction evidence="11 12">
        <text>a UDP-3-O-[(3R)-3-hydroxyacyl]-N-acetyl-alpha-D-glucosamine + H2O = a UDP-3-O-[(3R)-3-hydroxyacyl]-alpha-D-glucosamine + acetate</text>
        <dbReference type="Rhea" id="RHEA:67816"/>
        <dbReference type="ChEBI" id="CHEBI:15377"/>
        <dbReference type="ChEBI" id="CHEBI:30089"/>
        <dbReference type="ChEBI" id="CHEBI:137740"/>
        <dbReference type="ChEBI" id="CHEBI:173225"/>
        <dbReference type="EC" id="3.5.1.108"/>
    </reaction>
</comment>
<comment type="cofactor">
    <cofactor evidence="1 12">
        <name>Zn(2+)</name>
        <dbReference type="ChEBI" id="CHEBI:29105"/>
    </cofactor>
</comment>
<dbReference type="InterPro" id="IPR020568">
    <property type="entry name" value="Ribosomal_Su5_D2-typ_SF"/>
</dbReference>
<dbReference type="Gene3D" id="3.30.230.20">
    <property type="entry name" value="lpxc deacetylase, domain 1"/>
    <property type="match status" value="1"/>
</dbReference>
<dbReference type="Pfam" id="PF03331">
    <property type="entry name" value="LpxC"/>
    <property type="match status" value="1"/>
</dbReference>
<evidence type="ECO:0000256" key="6">
    <source>
        <dbReference type="ARBA" id="ARBA00022556"/>
    </source>
</evidence>
<dbReference type="STRING" id="1333998.M2A_1369"/>
<keyword evidence="7 12" id="KW-0479">Metal-binding</keyword>
<keyword evidence="10 12" id="KW-0443">Lipid metabolism</keyword>
<evidence type="ECO:0000256" key="7">
    <source>
        <dbReference type="ARBA" id="ARBA00022723"/>
    </source>
</evidence>
<evidence type="ECO:0000256" key="2">
    <source>
        <dbReference type="ARBA" id="ARBA00002923"/>
    </source>
</evidence>
<gene>
    <name evidence="12" type="primary">lpxC</name>
    <name evidence="13" type="ORF">M2A_1369</name>
</gene>
<dbReference type="InterPro" id="IPR011334">
    <property type="entry name" value="UDP-acyl_GlcNac_deAcase_C"/>
</dbReference>
<dbReference type="NCBIfam" id="TIGR00325">
    <property type="entry name" value="lpxC"/>
    <property type="match status" value="1"/>
</dbReference>
<dbReference type="HAMAP" id="MF_00388">
    <property type="entry name" value="LpxC"/>
    <property type="match status" value="1"/>
</dbReference>
<dbReference type="GO" id="GO:0009245">
    <property type="term" value="P:lipid A biosynthetic process"/>
    <property type="evidence" value="ECO:0007669"/>
    <property type="project" value="UniProtKB-UniRule"/>
</dbReference>
<dbReference type="EMBL" id="BBIO01000005">
    <property type="protein sequence ID" value="GAK44870.1"/>
    <property type="molecule type" value="Genomic_DNA"/>
</dbReference>
<evidence type="ECO:0000256" key="11">
    <source>
        <dbReference type="ARBA" id="ARBA00024535"/>
    </source>
</evidence>
<dbReference type="eggNOG" id="COG0774">
    <property type="taxonomic scope" value="Bacteria"/>
</dbReference>
<keyword evidence="5 12" id="KW-0444">Lipid biosynthesis</keyword>
<evidence type="ECO:0000256" key="10">
    <source>
        <dbReference type="ARBA" id="ARBA00023098"/>
    </source>
</evidence>
<evidence type="ECO:0000256" key="4">
    <source>
        <dbReference type="ARBA" id="ARBA00012745"/>
    </source>
</evidence>
<feature type="binding site" evidence="12">
    <location>
        <position position="280"/>
    </location>
    <ligand>
        <name>Zn(2+)</name>
        <dbReference type="ChEBI" id="CHEBI:29105"/>
    </ligand>
</feature>
<dbReference type="UniPathway" id="UPA00359">
    <property type="reaction ID" value="UER00478"/>
</dbReference>
<sequence length="343" mass="36549">MRKTEMDISGIEPVGSAGAACTPASIETPSAASLDRPAYQTTLSRSVEIEGIGLHKGEQARLVLKPAAADTGVIFRRIDLSSIDRTLTDIPARFDAVCETTMCTVLGNEKGTTVATVEHLMAALAACGIDNLIVEVSGPEVPVMDGSSAAFVKAIRQAGIRGLDTPRLAIRILKPVILEEGLKKAELLPGEGFSISFDIDFDNPVIGQQSYTAYINAELFAEELSEARTFGFYKDYELLKSMGLAKGGSLENAVVIDGEEVMNEEGLRFTDEFVRHKVLDAVGDLALAGAPLIGRYRGVRAGHALNNRILRALFAAPDAWEFVALTPRAEKGLEALAAAVSAD</sequence>
<dbReference type="SUPFAM" id="SSF54211">
    <property type="entry name" value="Ribosomal protein S5 domain 2-like"/>
    <property type="match status" value="2"/>
</dbReference>
<protein>
    <recommendedName>
        <fullName evidence="4 12">UDP-3-O-acyl-N-acetylglucosamine deacetylase</fullName>
        <shortName evidence="12">UDP-3-O-acyl-GlcNAc deacetylase</shortName>
        <ecNumber evidence="4 12">3.5.1.108</ecNumber>
    </recommendedName>
    <alternativeName>
        <fullName evidence="12">UDP-3-O-[R-3-hydroxymyristoyl]-N-acetylglucosamine deacetylase</fullName>
    </alternativeName>
</protein>
<comment type="similarity">
    <text evidence="12">Belongs to the LpxC family.</text>
</comment>
<proteinExistence type="inferred from homology"/>
<dbReference type="GO" id="GO:0046872">
    <property type="term" value="F:metal ion binding"/>
    <property type="evidence" value="ECO:0007669"/>
    <property type="project" value="UniProtKB-KW"/>
</dbReference>
<evidence type="ECO:0000256" key="8">
    <source>
        <dbReference type="ARBA" id="ARBA00022801"/>
    </source>
</evidence>
<evidence type="ECO:0000256" key="9">
    <source>
        <dbReference type="ARBA" id="ARBA00022833"/>
    </source>
</evidence>
<keyword evidence="8 12" id="KW-0378">Hydrolase</keyword>
<dbReference type="PANTHER" id="PTHR33694:SF1">
    <property type="entry name" value="UDP-3-O-ACYL-N-ACETYLGLUCOSAMINE DEACETYLASE 1, MITOCHONDRIAL-RELATED"/>
    <property type="match status" value="1"/>
</dbReference>
<feature type="active site" description="Proton donor" evidence="12">
    <location>
        <position position="303"/>
    </location>
</feature>
<dbReference type="GO" id="GO:0016020">
    <property type="term" value="C:membrane"/>
    <property type="evidence" value="ECO:0007669"/>
    <property type="project" value="GOC"/>
</dbReference>
<dbReference type="Proteomes" id="UP000028702">
    <property type="component" value="Unassembled WGS sequence"/>
</dbReference>
<comment type="caution">
    <text evidence="13">The sequence shown here is derived from an EMBL/GenBank/DDBJ whole genome shotgun (WGS) entry which is preliminary data.</text>
</comment>
<feature type="binding site" evidence="12">
    <location>
        <position position="119"/>
    </location>
    <ligand>
        <name>Zn(2+)</name>
        <dbReference type="ChEBI" id="CHEBI:29105"/>
    </ligand>
</feature>
<evidence type="ECO:0000256" key="3">
    <source>
        <dbReference type="ARBA" id="ARBA00005002"/>
    </source>
</evidence>
<comment type="function">
    <text evidence="2 12">Catalyzes the hydrolysis of UDP-3-O-myristoyl-N-acetylglucosamine to form UDP-3-O-myristoylglucosamine and acetate, the committed step in lipid A biosynthesis.</text>
</comment>
<feature type="binding site" evidence="12">
    <location>
        <position position="276"/>
    </location>
    <ligand>
        <name>Zn(2+)</name>
        <dbReference type="ChEBI" id="CHEBI:29105"/>
    </ligand>
</feature>